<evidence type="ECO:0000256" key="3">
    <source>
        <dbReference type="ARBA" id="ARBA00022729"/>
    </source>
</evidence>
<evidence type="ECO:0000256" key="2">
    <source>
        <dbReference type="ARBA" id="ARBA00022692"/>
    </source>
</evidence>
<dbReference type="PANTHER" id="PTHR23037:SF46">
    <property type="entry name" value="INTERLEUKIN 5 RECEPTOR SUBUNIT ALPHA"/>
    <property type="match status" value="1"/>
</dbReference>
<dbReference type="InterPro" id="IPR053856">
    <property type="entry name" value="TSLPR_D1"/>
</dbReference>
<dbReference type="KEGG" id="sfm:108929722"/>
<dbReference type="AlphaFoldDB" id="A0A8C9W1Q7"/>
<dbReference type="PANTHER" id="PTHR23037">
    <property type="entry name" value="CYTOKINE RECEPTOR"/>
    <property type="match status" value="1"/>
</dbReference>
<dbReference type="Proteomes" id="UP000694397">
    <property type="component" value="Chromosome 13"/>
</dbReference>
<protein>
    <submittedName>
        <fullName evidence="11">Interleukin-13 receptor subunit alpha-2-like</fullName>
    </submittedName>
</protein>
<dbReference type="CDD" id="cd00063">
    <property type="entry name" value="FN3"/>
    <property type="match status" value="1"/>
</dbReference>
<dbReference type="GO" id="GO:0004896">
    <property type="term" value="F:cytokine receptor activity"/>
    <property type="evidence" value="ECO:0007669"/>
    <property type="project" value="TreeGrafter"/>
</dbReference>
<reference evidence="11" key="3">
    <citation type="submission" date="2025-09" db="UniProtKB">
        <authorList>
            <consortium name="Ensembl"/>
        </authorList>
    </citation>
    <scope>IDENTIFICATION</scope>
</reference>
<dbReference type="SUPFAM" id="SSF49265">
    <property type="entry name" value="Fibronectin type III"/>
    <property type="match status" value="2"/>
</dbReference>
<evidence type="ECO:0000313" key="12">
    <source>
        <dbReference type="Proteomes" id="UP000694397"/>
    </source>
</evidence>
<keyword evidence="12" id="KW-1185">Reference proteome</keyword>
<dbReference type="RefSeq" id="XP_018599949.1">
    <property type="nucleotide sequence ID" value="XM_018744433.1"/>
</dbReference>
<dbReference type="GeneID" id="108929722"/>
<evidence type="ECO:0000256" key="6">
    <source>
        <dbReference type="ARBA" id="ARBA00023170"/>
    </source>
</evidence>
<feature type="chain" id="PRO_5034218420" evidence="9">
    <location>
        <begin position="22"/>
        <end position="393"/>
    </location>
</feature>
<evidence type="ECO:0000256" key="5">
    <source>
        <dbReference type="ARBA" id="ARBA00023136"/>
    </source>
</evidence>
<comment type="subcellular location">
    <subcellularLocation>
        <location evidence="1">Membrane</location>
        <topology evidence="1">Single-pass type I membrane protein</topology>
    </subcellularLocation>
</comment>
<dbReference type="CTD" id="3597"/>
<dbReference type="GeneTree" id="ENSGT00730000112044"/>
<keyword evidence="2 8" id="KW-0812">Transmembrane</keyword>
<evidence type="ECO:0000259" key="10">
    <source>
        <dbReference type="PROSITE" id="PS50853"/>
    </source>
</evidence>
<dbReference type="GO" id="GO:0009897">
    <property type="term" value="C:external side of plasma membrane"/>
    <property type="evidence" value="ECO:0007669"/>
    <property type="project" value="TreeGrafter"/>
</dbReference>
<accession>A0A8C9W1Q7</accession>
<evidence type="ECO:0000256" key="7">
    <source>
        <dbReference type="ARBA" id="ARBA00023180"/>
    </source>
</evidence>
<reference evidence="11 12" key="1">
    <citation type="submission" date="2019-04" db="EMBL/GenBank/DDBJ databases">
        <authorList>
            <consortium name="Wellcome Sanger Institute Data Sharing"/>
        </authorList>
    </citation>
    <scope>NUCLEOTIDE SEQUENCE [LARGE SCALE GENOMIC DNA]</scope>
</reference>
<dbReference type="InterPro" id="IPR036116">
    <property type="entry name" value="FN3_sf"/>
</dbReference>
<feature type="transmembrane region" description="Helical" evidence="8">
    <location>
        <begin position="318"/>
        <end position="338"/>
    </location>
</feature>
<feature type="signal peptide" evidence="9">
    <location>
        <begin position="1"/>
        <end position="21"/>
    </location>
</feature>
<evidence type="ECO:0000256" key="9">
    <source>
        <dbReference type="SAM" id="SignalP"/>
    </source>
</evidence>
<keyword evidence="7" id="KW-0325">Glycoprotein</keyword>
<dbReference type="PROSITE" id="PS50853">
    <property type="entry name" value="FN3"/>
    <property type="match status" value="1"/>
</dbReference>
<dbReference type="OrthoDB" id="9940625at2759"/>
<gene>
    <name evidence="11" type="primary">il13ra1</name>
</gene>
<evidence type="ECO:0000256" key="4">
    <source>
        <dbReference type="ARBA" id="ARBA00022989"/>
    </source>
</evidence>
<dbReference type="InterPro" id="IPR003961">
    <property type="entry name" value="FN3_dom"/>
</dbReference>
<dbReference type="Ensembl" id="ENSSFOT00015061292.1">
    <property type="protein sequence ID" value="ENSSFOP00015067562.1"/>
    <property type="gene ID" value="ENSSFOG00015029005.1"/>
</dbReference>
<dbReference type="Gene3D" id="2.60.40.10">
    <property type="entry name" value="Immunoglobulins"/>
    <property type="match status" value="3"/>
</dbReference>
<evidence type="ECO:0000256" key="1">
    <source>
        <dbReference type="ARBA" id="ARBA00004479"/>
    </source>
</evidence>
<reference evidence="11" key="2">
    <citation type="submission" date="2025-08" db="UniProtKB">
        <authorList>
            <consortium name="Ensembl"/>
        </authorList>
    </citation>
    <scope>IDENTIFICATION</scope>
</reference>
<keyword evidence="3 9" id="KW-0732">Signal</keyword>
<sequence>MAPHFPQLFLILFLNCGTAFASDAFGSGVLPPPRNVSLKRENYFCLRLSWTPPEGLENLMCPVSYTVKEKSLQEAVYTRLNTFYNNCLGMESGVTYTVQTKCGNKTESEAIVRNISAPSAKLVENFQCFYYMSEAMNCTWEPKGTSLELLYWYEGLPALKLCTTFLYHGDMKIGCHLSGAFLNHRTYTRKVFFLFRGKHGTSTLNNSFEKLIQESVKPPPPQIRLHENGSTLLASWDPPNMFDRECWDYELRYRKSDSEKWYEHIVHKQSQHSLLFDRRFEYRVQIKSETVRCGTGGSDWSLEAHYGQHQPPDWSQHVAFIAIPILVTLVVVLSLVFFKRFRKLILPEIPNPRDLLKDWLNDSEEKMLPELLVPQEDVCAKVNVVEKSQPLTP</sequence>
<evidence type="ECO:0000256" key="8">
    <source>
        <dbReference type="SAM" id="Phobius"/>
    </source>
</evidence>
<organism evidence="11 12">
    <name type="scientific">Scleropages formosus</name>
    <name type="common">Asian bonytongue</name>
    <name type="synonym">Osteoglossum formosum</name>
    <dbReference type="NCBI Taxonomy" id="113540"/>
    <lineage>
        <taxon>Eukaryota</taxon>
        <taxon>Metazoa</taxon>
        <taxon>Chordata</taxon>
        <taxon>Craniata</taxon>
        <taxon>Vertebrata</taxon>
        <taxon>Euteleostomi</taxon>
        <taxon>Actinopterygii</taxon>
        <taxon>Neopterygii</taxon>
        <taxon>Teleostei</taxon>
        <taxon>Osteoglossocephala</taxon>
        <taxon>Osteoglossomorpha</taxon>
        <taxon>Osteoglossiformes</taxon>
        <taxon>Osteoglossidae</taxon>
        <taxon>Scleropages</taxon>
    </lineage>
</organism>
<keyword evidence="4 8" id="KW-1133">Transmembrane helix</keyword>
<name>A0A8C9W1Q7_SCLFO</name>
<keyword evidence="5 8" id="KW-0472">Membrane</keyword>
<dbReference type="InterPro" id="IPR013783">
    <property type="entry name" value="Ig-like_fold"/>
</dbReference>
<dbReference type="Pfam" id="PF22012">
    <property type="entry name" value="TSLPR_D1"/>
    <property type="match status" value="1"/>
</dbReference>
<evidence type="ECO:0000313" key="11">
    <source>
        <dbReference type="Ensembl" id="ENSSFOP00015067562.1"/>
    </source>
</evidence>
<proteinExistence type="predicted"/>
<keyword evidence="6" id="KW-0675">Receptor</keyword>
<feature type="domain" description="Fibronectin type-III" evidence="10">
    <location>
        <begin position="217"/>
        <end position="312"/>
    </location>
</feature>